<dbReference type="CTD" id="134121"/>
<evidence type="ECO:0000313" key="3">
    <source>
        <dbReference type="RefSeq" id="XP_026145972.1"/>
    </source>
</evidence>
<dbReference type="RefSeq" id="XP_026145972.1">
    <property type="nucleotide sequence ID" value="XM_026290187.1"/>
</dbReference>
<gene>
    <name evidence="3" type="primary">cfap90</name>
</gene>
<feature type="compositionally biased region" description="Basic and acidic residues" evidence="1">
    <location>
        <begin position="77"/>
        <end position="86"/>
    </location>
</feature>
<evidence type="ECO:0000313" key="2">
    <source>
        <dbReference type="Proteomes" id="UP000515129"/>
    </source>
</evidence>
<dbReference type="PANTHER" id="PTHR34444:SF1">
    <property type="entry name" value="CILIA- AND FLAGELLA-ASSOCIATED PROTEIN 90"/>
    <property type="match status" value="1"/>
</dbReference>
<dbReference type="KEGG" id="caua:113120271"/>
<reference evidence="3" key="1">
    <citation type="submission" date="2025-08" db="UniProtKB">
        <authorList>
            <consortium name="RefSeq"/>
        </authorList>
    </citation>
    <scope>IDENTIFICATION</scope>
    <source>
        <strain evidence="3">Wakin</strain>
        <tissue evidence="3">Muscle</tissue>
    </source>
</reference>
<dbReference type="OrthoDB" id="10057935at2759"/>
<accession>A0A6P6RKM1</accession>
<dbReference type="AlphaFoldDB" id="A0A6P6RKM1"/>
<evidence type="ECO:0000256" key="1">
    <source>
        <dbReference type="SAM" id="MobiDB-lite"/>
    </source>
</evidence>
<name>A0A6P6RKM1_CARAU</name>
<proteinExistence type="predicted"/>
<dbReference type="InterPro" id="IPR027901">
    <property type="entry name" value="CFAP90"/>
</dbReference>
<keyword evidence="2" id="KW-1185">Reference proteome</keyword>
<feature type="region of interest" description="Disordered" evidence="1">
    <location>
        <begin position="77"/>
        <end position="97"/>
    </location>
</feature>
<protein>
    <submittedName>
        <fullName evidence="3">Uncharacterized protein C5orf49</fullName>
    </submittedName>
</protein>
<dbReference type="PANTHER" id="PTHR34444">
    <property type="entry name" value="LOC361192"/>
    <property type="match status" value="1"/>
</dbReference>
<dbReference type="Pfam" id="PF15074">
    <property type="entry name" value="CFAP90"/>
    <property type="match status" value="1"/>
</dbReference>
<organism evidence="2 3">
    <name type="scientific">Carassius auratus</name>
    <name type="common">Goldfish</name>
    <dbReference type="NCBI Taxonomy" id="7957"/>
    <lineage>
        <taxon>Eukaryota</taxon>
        <taxon>Metazoa</taxon>
        <taxon>Chordata</taxon>
        <taxon>Craniata</taxon>
        <taxon>Vertebrata</taxon>
        <taxon>Euteleostomi</taxon>
        <taxon>Actinopterygii</taxon>
        <taxon>Neopterygii</taxon>
        <taxon>Teleostei</taxon>
        <taxon>Ostariophysi</taxon>
        <taxon>Cypriniformes</taxon>
        <taxon>Cyprinidae</taxon>
        <taxon>Cyprininae</taxon>
        <taxon>Carassius</taxon>
    </lineage>
</organism>
<sequence length="156" mass="17624">MSLCADILLELSSDKSAPVEMDVLSEAKSKPLSTLSVFSFIPPRRTEPREMRYFNCSPKAPERSLYDCLHQSTEDYDNKLHRDDRKHTKSRGLDIFSEESSRPAPVLSSSVYGRFPPLPYDSGRSFARVAHIRSDFYSKNGITWTVEEGFGSVAPV</sequence>
<dbReference type="Proteomes" id="UP000515129">
    <property type="component" value="Chromosome 19"/>
</dbReference>